<dbReference type="InterPro" id="IPR002745">
    <property type="entry name" value="Ptrans_KptA/Tpt1"/>
</dbReference>
<protein>
    <recommendedName>
        <fullName evidence="6">2'-phosphotransferase</fullName>
    </recommendedName>
</protein>
<evidence type="ECO:0000256" key="2">
    <source>
        <dbReference type="ARBA" id="ARBA00022679"/>
    </source>
</evidence>
<evidence type="ECO:0000256" key="3">
    <source>
        <dbReference type="ARBA" id="ARBA00023027"/>
    </source>
</evidence>
<keyword evidence="3" id="KW-0520">NAD</keyword>
<name>A0A060SBJ8_PYCCI</name>
<dbReference type="InterPro" id="IPR042081">
    <property type="entry name" value="RNA_2'-PTrans_C"/>
</dbReference>
<gene>
    <name evidence="4" type="ORF">BN946_scf184851.g52</name>
</gene>
<proteinExistence type="inferred from homology"/>
<evidence type="ECO:0000313" key="5">
    <source>
        <dbReference type="Proteomes" id="UP000029665"/>
    </source>
</evidence>
<dbReference type="PANTHER" id="PTHR12684:SF2">
    <property type="entry name" value="TRNA 2'-PHOSPHOTRANSFERASE 1"/>
    <property type="match status" value="1"/>
</dbReference>
<comment type="caution">
    <text evidence="4">The sequence shown here is derived from an EMBL/GenBank/DDBJ whole genome shotgun (WGS) entry which is preliminary data.</text>
</comment>
<dbReference type="OrthoDB" id="419694at2759"/>
<evidence type="ECO:0008006" key="6">
    <source>
        <dbReference type="Google" id="ProtNLM"/>
    </source>
</evidence>
<dbReference type="Pfam" id="PF01885">
    <property type="entry name" value="PTS_2-RNA"/>
    <property type="match status" value="1"/>
</dbReference>
<dbReference type="HOGENOM" id="CLU_1826289_0_0_1"/>
<dbReference type="GO" id="GO:0000215">
    <property type="term" value="F:tRNA 2'-phosphotransferase activity"/>
    <property type="evidence" value="ECO:0007669"/>
    <property type="project" value="TreeGrafter"/>
</dbReference>
<keyword evidence="5" id="KW-1185">Reference proteome</keyword>
<dbReference type="AlphaFoldDB" id="A0A060SBJ8"/>
<accession>A0A060SBJ8</accession>
<sequence>MTRNHIHLAQGLAGSGVVSGMRNSSQILIYVDVQKAINAGIKFYISANGVVLTEGDERGFLDTRFFSRVETVDGKPLPGWDGPRPTLKDHAVRTVQDSTSQVDTPGRHTVSIGVGPTREDEGVQASTAVQDLEKKLEGATL</sequence>
<dbReference type="STRING" id="5643.A0A060SBJ8"/>
<comment type="similarity">
    <text evidence="1">Belongs to the KptA/TPT1 family.</text>
</comment>
<dbReference type="Proteomes" id="UP000029665">
    <property type="component" value="Unassembled WGS sequence"/>
</dbReference>
<dbReference type="PANTHER" id="PTHR12684">
    <property type="entry name" value="PUTATIVE PHOSPHOTRANSFERASE"/>
    <property type="match status" value="1"/>
</dbReference>
<keyword evidence="2" id="KW-0808">Transferase</keyword>
<dbReference type="Gene3D" id="3.20.170.30">
    <property type="match status" value="1"/>
</dbReference>
<dbReference type="SUPFAM" id="SSF56399">
    <property type="entry name" value="ADP-ribosylation"/>
    <property type="match status" value="1"/>
</dbReference>
<dbReference type="EMBL" id="CCBP010000052">
    <property type="protein sequence ID" value="CDO69664.1"/>
    <property type="molecule type" value="Genomic_DNA"/>
</dbReference>
<evidence type="ECO:0000256" key="1">
    <source>
        <dbReference type="ARBA" id="ARBA00009836"/>
    </source>
</evidence>
<evidence type="ECO:0000313" key="4">
    <source>
        <dbReference type="EMBL" id="CDO69664.1"/>
    </source>
</evidence>
<reference evidence="4" key="1">
    <citation type="submission" date="2014-01" db="EMBL/GenBank/DDBJ databases">
        <title>The genome of the white-rot fungus Pycnoporus cinnabarinus: a basidiomycete model with a versatile arsenal for lignocellulosic biomass breakdown.</title>
        <authorList>
            <person name="Levasseur A."/>
            <person name="Lomascolo A."/>
            <person name="Ruiz-Duenas F.J."/>
            <person name="Uzan E."/>
            <person name="Piumi F."/>
            <person name="Kues U."/>
            <person name="Ram A.F.J."/>
            <person name="Murat C."/>
            <person name="Haon M."/>
            <person name="Benoit I."/>
            <person name="Arfi Y."/>
            <person name="Chevret D."/>
            <person name="Drula E."/>
            <person name="Kwon M.J."/>
            <person name="Gouret P."/>
            <person name="Lesage-Meessen L."/>
            <person name="Lombard V."/>
            <person name="Mariette J."/>
            <person name="Noirot C."/>
            <person name="Park J."/>
            <person name="Patyshakuliyeva A."/>
            <person name="Wieneger R.A.B."/>
            <person name="Wosten H.A.B."/>
            <person name="Martin F."/>
            <person name="Coutinho P.M."/>
            <person name="de Vries R."/>
            <person name="Martinez A.T."/>
            <person name="Klopp C."/>
            <person name="Pontarotti P."/>
            <person name="Henrissat B."/>
            <person name="Record E."/>
        </authorList>
    </citation>
    <scope>NUCLEOTIDE SEQUENCE [LARGE SCALE GENOMIC DNA]</scope>
    <source>
        <strain evidence="4">BRFM137</strain>
    </source>
</reference>
<organism evidence="4 5">
    <name type="scientific">Pycnoporus cinnabarinus</name>
    <name type="common">Cinnabar-red polypore</name>
    <name type="synonym">Trametes cinnabarina</name>
    <dbReference type="NCBI Taxonomy" id="5643"/>
    <lineage>
        <taxon>Eukaryota</taxon>
        <taxon>Fungi</taxon>
        <taxon>Dikarya</taxon>
        <taxon>Basidiomycota</taxon>
        <taxon>Agaricomycotina</taxon>
        <taxon>Agaricomycetes</taxon>
        <taxon>Polyporales</taxon>
        <taxon>Polyporaceae</taxon>
        <taxon>Trametes</taxon>
    </lineage>
</organism>
<dbReference type="GO" id="GO:0006388">
    <property type="term" value="P:tRNA splicing, via endonucleolytic cleavage and ligation"/>
    <property type="evidence" value="ECO:0007669"/>
    <property type="project" value="TreeGrafter"/>
</dbReference>